<comment type="caution">
    <text evidence="1">The sequence shown here is derived from an EMBL/GenBank/DDBJ whole genome shotgun (WGS) entry which is preliminary data.</text>
</comment>
<gene>
    <name evidence="1" type="ORF">H9Q08_16980</name>
</gene>
<accession>A0ABS9CC98</accession>
<organism evidence="1 2">
    <name type="scientific">Chryseobacterium indicum</name>
    <dbReference type="NCBI Taxonomy" id="2766954"/>
    <lineage>
        <taxon>Bacteria</taxon>
        <taxon>Pseudomonadati</taxon>
        <taxon>Bacteroidota</taxon>
        <taxon>Flavobacteriia</taxon>
        <taxon>Flavobacteriales</taxon>
        <taxon>Weeksellaceae</taxon>
        <taxon>Chryseobacterium group</taxon>
        <taxon>Chryseobacterium</taxon>
    </lineage>
</organism>
<dbReference type="RefSeq" id="WP_235132332.1">
    <property type="nucleotide sequence ID" value="NZ_JACSGT010000002.1"/>
</dbReference>
<protein>
    <submittedName>
        <fullName evidence="1">Uncharacterized protein</fullName>
    </submittedName>
</protein>
<reference evidence="1" key="1">
    <citation type="submission" date="2021-08" db="EMBL/GenBank/DDBJ databases">
        <title>Complete genome sequence of Chryseobacterium sp strain PS-8.</title>
        <authorList>
            <person name="Das S.K."/>
        </authorList>
    </citation>
    <scope>NUCLEOTIDE SEQUENCE</scope>
    <source>
        <strain evidence="1">PS-8</strain>
    </source>
</reference>
<dbReference type="EMBL" id="JACSGT010000002">
    <property type="protein sequence ID" value="MCF2220981.1"/>
    <property type="molecule type" value="Genomic_DNA"/>
</dbReference>
<evidence type="ECO:0000313" key="2">
    <source>
        <dbReference type="Proteomes" id="UP001430374"/>
    </source>
</evidence>
<keyword evidence="2" id="KW-1185">Reference proteome</keyword>
<evidence type="ECO:0000313" key="1">
    <source>
        <dbReference type="EMBL" id="MCF2220981.1"/>
    </source>
</evidence>
<sequence>MNKRNLRRIIKPRKKQKAFKNEELSINKIKKNYEKFILQPNFSKRLSQTLQEQSAP</sequence>
<proteinExistence type="predicted"/>
<dbReference type="Proteomes" id="UP001430374">
    <property type="component" value="Unassembled WGS sequence"/>
</dbReference>
<name>A0ABS9CC98_9FLAO</name>